<dbReference type="Gene3D" id="2.160.20.10">
    <property type="entry name" value="Single-stranded right-handed beta-helix, Pectin lyase-like"/>
    <property type="match status" value="1"/>
</dbReference>
<accession>A0ABY4SDQ7</accession>
<evidence type="ECO:0008006" key="3">
    <source>
        <dbReference type="Google" id="ProtNLM"/>
    </source>
</evidence>
<keyword evidence="2" id="KW-1185">Reference proteome</keyword>
<dbReference type="EMBL" id="CP097636">
    <property type="protein sequence ID" value="URI10262.1"/>
    <property type="molecule type" value="Genomic_DNA"/>
</dbReference>
<proteinExistence type="predicted"/>
<reference evidence="1" key="1">
    <citation type="submission" date="2022-05" db="EMBL/GenBank/DDBJ databases">
        <title>An RpoN-dependent PEP-CTERM gene is involved in floc formation of an Aquincola tertiaricarbonis strain.</title>
        <authorList>
            <person name="Qiu D."/>
            <person name="Xia M."/>
        </authorList>
    </citation>
    <scope>NUCLEOTIDE SEQUENCE</scope>
    <source>
        <strain evidence="1">RN12</strain>
    </source>
</reference>
<dbReference type="SUPFAM" id="SSF51126">
    <property type="entry name" value="Pectin lyase-like"/>
    <property type="match status" value="1"/>
</dbReference>
<gene>
    <name evidence="1" type="ORF">MW290_14680</name>
</gene>
<dbReference type="Proteomes" id="UP001056201">
    <property type="component" value="Chromosome 2"/>
</dbReference>
<dbReference type="InterPro" id="IPR011050">
    <property type="entry name" value="Pectin_lyase_fold/virulence"/>
</dbReference>
<name>A0ABY4SDQ7_AQUTE</name>
<dbReference type="InterPro" id="IPR012334">
    <property type="entry name" value="Pectin_lyas_fold"/>
</dbReference>
<dbReference type="RefSeq" id="WP_250198466.1">
    <property type="nucleotide sequence ID" value="NZ_CP097636.1"/>
</dbReference>
<evidence type="ECO:0000313" key="2">
    <source>
        <dbReference type="Proteomes" id="UP001056201"/>
    </source>
</evidence>
<evidence type="ECO:0000313" key="1">
    <source>
        <dbReference type="EMBL" id="URI10262.1"/>
    </source>
</evidence>
<sequence>MSPAPHRRSHPKRRTLLAAAVALAVPPVRARAQRLQVGPGRDLKTLAEAARRARDGDTLEVDAGDYRGDVAMWPQSALVLQAVGGRVRLLADGQSSQGKAIWVMRGEQLRVQGFDFEQSRVPSLNGAGIRLERGTLTVVDCRFFDNECGILTGNERATELTIERCEFGRQVRADGRNHHVYAGAIGRLTVLGSHFHGARSGHLLKSRALVNHVAWSRLADGAEGQASYELEFPNGGRALVLGNVIQQGPRTENPNIVSFGAEGYATGPQELVMAFNTLVNERRNGGAFLAMRPGADRLRLLGNLLVGPGLMAADNVAAMTEVRDNPALPLADLVNPGQGDYRLRRAAATRLTPVTLTSDDTDLLPRAMFTAPRGWEPRPPAAALLPGALPPGT</sequence>
<protein>
    <recommendedName>
        <fullName evidence="3">Right handed beta helix domain-containing protein</fullName>
    </recommendedName>
</protein>
<organism evidence="1 2">
    <name type="scientific">Aquincola tertiaricarbonis</name>
    <dbReference type="NCBI Taxonomy" id="391953"/>
    <lineage>
        <taxon>Bacteria</taxon>
        <taxon>Pseudomonadati</taxon>
        <taxon>Pseudomonadota</taxon>
        <taxon>Betaproteobacteria</taxon>
        <taxon>Burkholderiales</taxon>
        <taxon>Sphaerotilaceae</taxon>
        <taxon>Aquincola</taxon>
    </lineage>
</organism>